<dbReference type="PANTHER" id="PTHR10408">
    <property type="entry name" value="STEROL O-ACYLTRANSFERASE"/>
    <property type="match status" value="1"/>
</dbReference>
<dbReference type="PANTHER" id="PTHR10408:SF24">
    <property type="entry name" value="O-ACYLTRANSFERASE"/>
    <property type="match status" value="1"/>
</dbReference>
<dbReference type="EMBL" id="OU466862">
    <property type="protein sequence ID" value="CAH2070411.1"/>
    <property type="molecule type" value="Genomic_DNA"/>
</dbReference>
<evidence type="ECO:0000256" key="4">
    <source>
        <dbReference type="ARBA" id="ARBA00023315"/>
    </source>
</evidence>
<dbReference type="GO" id="GO:0004144">
    <property type="term" value="F:diacylglycerol O-acyltransferase activity"/>
    <property type="evidence" value="ECO:0007669"/>
    <property type="project" value="TreeGrafter"/>
</dbReference>
<keyword evidence="7" id="KW-1185">Reference proteome</keyword>
<dbReference type="AlphaFoldDB" id="A0AAU9STU1"/>
<organism evidence="6 7">
    <name type="scientific">Thlaspi arvense</name>
    <name type="common">Field penny-cress</name>
    <dbReference type="NCBI Taxonomy" id="13288"/>
    <lineage>
        <taxon>Eukaryota</taxon>
        <taxon>Viridiplantae</taxon>
        <taxon>Streptophyta</taxon>
        <taxon>Embryophyta</taxon>
        <taxon>Tracheophyta</taxon>
        <taxon>Spermatophyta</taxon>
        <taxon>Magnoliopsida</taxon>
        <taxon>eudicotyledons</taxon>
        <taxon>Gunneridae</taxon>
        <taxon>Pentapetalae</taxon>
        <taxon>rosids</taxon>
        <taxon>malvids</taxon>
        <taxon>Brassicales</taxon>
        <taxon>Brassicaceae</taxon>
        <taxon>Thlaspideae</taxon>
        <taxon>Thlaspi</taxon>
    </lineage>
</organism>
<gene>
    <name evidence="6" type="ORF">TAV2_LOCUS19069</name>
</gene>
<keyword evidence="4" id="KW-0012">Acyltransferase</keyword>
<evidence type="ECO:0000256" key="1">
    <source>
        <dbReference type="ARBA" id="ARBA00004477"/>
    </source>
</evidence>
<dbReference type="GO" id="GO:0019432">
    <property type="term" value="P:triglyceride biosynthetic process"/>
    <property type="evidence" value="ECO:0007669"/>
    <property type="project" value="TreeGrafter"/>
</dbReference>
<accession>A0AAU9STU1</accession>
<keyword evidence="2" id="KW-0808">Transferase</keyword>
<dbReference type="GO" id="GO:0009941">
    <property type="term" value="C:chloroplast envelope"/>
    <property type="evidence" value="ECO:0007669"/>
    <property type="project" value="TreeGrafter"/>
</dbReference>
<protein>
    <submittedName>
        <fullName evidence="6">Uncharacterized protein</fullName>
    </submittedName>
</protein>
<evidence type="ECO:0000313" key="6">
    <source>
        <dbReference type="EMBL" id="CAH2070411.1"/>
    </source>
</evidence>
<feature type="region of interest" description="Disordered" evidence="5">
    <location>
        <begin position="33"/>
        <end position="110"/>
    </location>
</feature>
<dbReference type="InterPro" id="IPR014371">
    <property type="entry name" value="Oat_ACAT_DAG_ARE"/>
</dbReference>
<feature type="compositionally biased region" description="Basic and acidic residues" evidence="5">
    <location>
        <begin position="90"/>
        <end position="110"/>
    </location>
</feature>
<evidence type="ECO:0000256" key="5">
    <source>
        <dbReference type="SAM" id="MobiDB-lite"/>
    </source>
</evidence>
<reference evidence="6 7" key="1">
    <citation type="submission" date="2022-03" db="EMBL/GenBank/DDBJ databases">
        <authorList>
            <person name="Nunn A."/>
            <person name="Chopra R."/>
            <person name="Nunn A."/>
            <person name="Contreras Garrido A."/>
        </authorList>
    </citation>
    <scope>NUCLEOTIDE SEQUENCE [LARGE SCALE GENOMIC DNA]</scope>
</reference>
<evidence type="ECO:0000256" key="2">
    <source>
        <dbReference type="ARBA" id="ARBA00022679"/>
    </source>
</evidence>
<comment type="subcellular location">
    <subcellularLocation>
        <location evidence="1">Endoplasmic reticulum membrane</location>
        <topology evidence="1">Multi-pass membrane protein</topology>
    </subcellularLocation>
</comment>
<dbReference type="Proteomes" id="UP000836841">
    <property type="component" value="Chromosome 6"/>
</dbReference>
<proteinExistence type="predicted"/>
<name>A0AAU9STU1_THLAR</name>
<keyword evidence="3" id="KW-0256">Endoplasmic reticulum</keyword>
<dbReference type="GO" id="GO:0005789">
    <property type="term" value="C:endoplasmic reticulum membrane"/>
    <property type="evidence" value="ECO:0007669"/>
    <property type="project" value="UniProtKB-SubCell"/>
</dbReference>
<evidence type="ECO:0000313" key="7">
    <source>
        <dbReference type="Proteomes" id="UP000836841"/>
    </source>
</evidence>
<sequence length="227" mass="24257">MGIASSSPTIQPLVPPPLTPLLLVFADLDTLRRRKSRSDPNGPLSDSASSTDAFPLDDVGAPSDARDRIESAVDDAQGTTNLAGDNGGDTEIRETGGGRGGSDPRGEVDTRYMYRPSVPAHRWVRESPLGSDAIFKQSHAGLFNLCVVFLIAVNSRLIIENLMKVRSLRMNGSCAPSMKSVSVVHGIVIFREAGELIFDPSGKDLAITSRRIAVSNVSLKELFVAPS</sequence>
<evidence type="ECO:0000256" key="3">
    <source>
        <dbReference type="ARBA" id="ARBA00022824"/>
    </source>
</evidence>